<protein>
    <submittedName>
        <fullName evidence="1">Uncharacterized protein</fullName>
    </submittedName>
</protein>
<reference evidence="1" key="1">
    <citation type="submission" date="2009-04" db="EMBL/GenBank/DDBJ databases">
        <title>Novel enterobacterial integrative and conjugative elements (ICEs), including a mobilisable relateive of SPI-7.</title>
        <authorList>
            <person name="Seth-Smith H.M."/>
        </authorList>
    </citation>
    <scope>NUCLEOTIDE SEQUENCE</scope>
    <source>
        <strain evidence="1">Y69</strain>
    </source>
</reference>
<dbReference type="EMBL" id="FN298493">
    <property type="protein sequence ID" value="CAX67717.1"/>
    <property type="molecule type" value="Genomic_DNA"/>
</dbReference>
<accession>F2Q7Z0</accession>
<name>F2Q7Z0_YEREN</name>
<dbReference type="AlphaFoldDB" id="F2Q7Z0"/>
<organism evidence="1">
    <name type="scientific">Yersinia enterocolitica</name>
    <dbReference type="NCBI Taxonomy" id="630"/>
    <lineage>
        <taxon>Bacteria</taxon>
        <taxon>Pseudomonadati</taxon>
        <taxon>Pseudomonadota</taxon>
        <taxon>Gammaproteobacteria</taxon>
        <taxon>Enterobacterales</taxon>
        <taxon>Yersiniaceae</taxon>
        <taxon>Yersinia</taxon>
    </lineage>
</organism>
<evidence type="ECO:0000313" key="1">
    <source>
        <dbReference type="EMBL" id="CAX67717.1"/>
    </source>
</evidence>
<sequence length="158" mass="18154">MVKQEALEDKWHNKHGKFFDLSTVRNLYRITIVNEKLIYKGFPLTTKESGRFKFIQDKNGDLFGVESSDDPDGIKHSSILGWDWPISAGTICATDGIVQMLSGSSGHFRPSVEHLKYTENYLRLNGVLVIQVVPFWGSENKSLRVKRDVISFRKKYMK</sequence>
<proteinExistence type="predicted"/>
<gene>
    <name evidence="1" type="ORF">Y69_0135</name>
</gene>